<keyword evidence="4" id="KW-1133">Transmembrane helix</keyword>
<evidence type="ECO:0000313" key="5">
    <source>
        <dbReference type="EMBL" id="KAK6644431.1"/>
    </source>
</evidence>
<keyword evidence="1" id="KW-0433">Leucine-rich repeat</keyword>
<evidence type="ECO:0000256" key="3">
    <source>
        <dbReference type="SAM" id="MobiDB-lite"/>
    </source>
</evidence>
<evidence type="ECO:0000256" key="4">
    <source>
        <dbReference type="SAM" id="Phobius"/>
    </source>
</evidence>
<dbReference type="Proteomes" id="UP001372834">
    <property type="component" value="Unassembled WGS sequence"/>
</dbReference>
<dbReference type="SMART" id="SM00369">
    <property type="entry name" value="LRR_TYP"/>
    <property type="match status" value="6"/>
</dbReference>
<dbReference type="InterPro" id="IPR050216">
    <property type="entry name" value="LRR_domain-containing"/>
</dbReference>
<feature type="transmembrane region" description="Helical" evidence="4">
    <location>
        <begin position="138"/>
        <end position="161"/>
    </location>
</feature>
<keyword evidence="4" id="KW-0472">Membrane</keyword>
<dbReference type="AlphaFoldDB" id="A0AAN8SGP0"/>
<dbReference type="Pfam" id="PF13855">
    <property type="entry name" value="LRR_8"/>
    <property type="match status" value="2"/>
</dbReference>
<evidence type="ECO:0000313" key="6">
    <source>
        <dbReference type="Proteomes" id="UP001372834"/>
    </source>
</evidence>
<sequence>MNQAPASCVPVPKMSKARKILEEAKENKNPELDLTDKALTSFHELPGLFNMINVTRLTLSHNKIKEVPPGLANLSNLEILNLCNNNVEELPTSLSSMPKLRILNLGINRLSKLPRGFGAFPVLEVLDLSYNNLKEDSFLGNFFMMGWYHVFVFTDLFYYIIIFCSTCTFAETLRALYLGDNDLETFPPQVQLLKNLQILVLRENDLIEIPKEIGELSRLRELHIQGNRLTLLPPEIGNLDLISNKSVFRMENNPWVTPIADQFQVGIPHVLEYIKTETYRYLYNRQTAAKPPPPPIYQDKSKKISRQR</sequence>
<name>A0AAN8SGP0_POLSC</name>
<dbReference type="PROSITE" id="PS51450">
    <property type="entry name" value="LRR"/>
    <property type="match status" value="2"/>
</dbReference>
<reference evidence="5 6" key="1">
    <citation type="submission" date="2023-10" db="EMBL/GenBank/DDBJ databases">
        <title>Genomes of two closely related lineages of the louse Polyplax serrata with different host specificities.</title>
        <authorList>
            <person name="Martinu J."/>
            <person name="Tarabai H."/>
            <person name="Stefka J."/>
            <person name="Hypsa V."/>
        </authorList>
    </citation>
    <scope>NUCLEOTIDE SEQUENCE [LARGE SCALE GENOMIC DNA]</scope>
    <source>
        <strain evidence="5">HR10_N</strain>
    </source>
</reference>
<dbReference type="FunFam" id="3.80.10.10:FF:000034">
    <property type="entry name" value="Ras suppressor protein 1"/>
    <property type="match status" value="1"/>
</dbReference>
<dbReference type="PANTHER" id="PTHR48051:SF1">
    <property type="entry name" value="RAS SUPPRESSOR PROTEIN 1"/>
    <property type="match status" value="1"/>
</dbReference>
<dbReference type="InterPro" id="IPR003591">
    <property type="entry name" value="Leu-rich_rpt_typical-subtyp"/>
</dbReference>
<evidence type="ECO:0000256" key="1">
    <source>
        <dbReference type="ARBA" id="ARBA00022614"/>
    </source>
</evidence>
<feature type="region of interest" description="Disordered" evidence="3">
    <location>
        <begin position="285"/>
        <end position="308"/>
    </location>
</feature>
<dbReference type="Gene3D" id="3.80.10.10">
    <property type="entry name" value="Ribonuclease Inhibitor"/>
    <property type="match status" value="2"/>
</dbReference>
<keyword evidence="2" id="KW-0677">Repeat</keyword>
<dbReference type="PANTHER" id="PTHR48051">
    <property type="match status" value="1"/>
</dbReference>
<accession>A0AAN8SGP0</accession>
<proteinExistence type="predicted"/>
<evidence type="ECO:0000256" key="2">
    <source>
        <dbReference type="ARBA" id="ARBA00022737"/>
    </source>
</evidence>
<dbReference type="InterPro" id="IPR001611">
    <property type="entry name" value="Leu-rich_rpt"/>
</dbReference>
<dbReference type="InterPro" id="IPR032675">
    <property type="entry name" value="LRR_dom_sf"/>
</dbReference>
<keyword evidence="4" id="KW-0812">Transmembrane</keyword>
<comment type="caution">
    <text evidence="5">The sequence shown here is derived from an EMBL/GenBank/DDBJ whole genome shotgun (WGS) entry which is preliminary data.</text>
</comment>
<dbReference type="EMBL" id="JAWJWE010000001">
    <property type="protein sequence ID" value="KAK6644431.1"/>
    <property type="molecule type" value="Genomic_DNA"/>
</dbReference>
<dbReference type="Pfam" id="PF00560">
    <property type="entry name" value="LRR_1"/>
    <property type="match status" value="1"/>
</dbReference>
<dbReference type="GO" id="GO:0005737">
    <property type="term" value="C:cytoplasm"/>
    <property type="evidence" value="ECO:0007669"/>
    <property type="project" value="TreeGrafter"/>
</dbReference>
<gene>
    <name evidence="5" type="ORF">RUM43_000698</name>
</gene>
<evidence type="ECO:0008006" key="7">
    <source>
        <dbReference type="Google" id="ProtNLM"/>
    </source>
</evidence>
<dbReference type="SUPFAM" id="SSF52058">
    <property type="entry name" value="L domain-like"/>
    <property type="match status" value="1"/>
</dbReference>
<protein>
    <recommendedName>
        <fullName evidence="7">Ras suppressor protein 1</fullName>
    </recommendedName>
</protein>
<organism evidence="5 6">
    <name type="scientific">Polyplax serrata</name>
    <name type="common">Common mouse louse</name>
    <dbReference type="NCBI Taxonomy" id="468196"/>
    <lineage>
        <taxon>Eukaryota</taxon>
        <taxon>Metazoa</taxon>
        <taxon>Ecdysozoa</taxon>
        <taxon>Arthropoda</taxon>
        <taxon>Hexapoda</taxon>
        <taxon>Insecta</taxon>
        <taxon>Pterygota</taxon>
        <taxon>Neoptera</taxon>
        <taxon>Paraneoptera</taxon>
        <taxon>Psocodea</taxon>
        <taxon>Troctomorpha</taxon>
        <taxon>Phthiraptera</taxon>
        <taxon>Anoplura</taxon>
        <taxon>Polyplacidae</taxon>
        <taxon>Polyplax</taxon>
    </lineage>
</organism>